<evidence type="ECO:0000256" key="9">
    <source>
        <dbReference type="ARBA" id="ARBA00029829"/>
    </source>
</evidence>
<name>A0A1A9GIN0_9ACTN</name>
<keyword evidence="5 11" id="KW-1133">Transmembrane helix</keyword>
<dbReference type="EMBL" id="CP015079">
    <property type="protein sequence ID" value="ANH37522.1"/>
    <property type="molecule type" value="Genomic_DNA"/>
</dbReference>
<organism evidence="14 15">
    <name type="scientific">Nocardioides dokdonensis FR1436</name>
    <dbReference type="NCBI Taxonomy" id="1300347"/>
    <lineage>
        <taxon>Bacteria</taxon>
        <taxon>Bacillati</taxon>
        <taxon>Actinomycetota</taxon>
        <taxon>Actinomycetes</taxon>
        <taxon>Propionibacteriales</taxon>
        <taxon>Nocardioidaceae</taxon>
        <taxon>Nocardioides</taxon>
    </lineage>
</organism>
<dbReference type="Proteomes" id="UP000077868">
    <property type="component" value="Chromosome"/>
</dbReference>
<evidence type="ECO:0000256" key="7">
    <source>
        <dbReference type="ARBA" id="ARBA00023136"/>
    </source>
</evidence>
<dbReference type="InterPro" id="IPR018764">
    <property type="entry name" value="RskA_C"/>
</dbReference>
<dbReference type="PANTHER" id="PTHR37461:SF1">
    <property type="entry name" value="ANTI-SIGMA-K FACTOR RSKA"/>
    <property type="match status" value="1"/>
</dbReference>
<dbReference type="KEGG" id="ndk:I601_1080"/>
<comment type="subcellular location">
    <subcellularLocation>
        <location evidence="2">Cell membrane</location>
    </subcellularLocation>
    <subcellularLocation>
        <location evidence="1">Membrane</location>
        <topology evidence="1">Single-pass membrane protein</topology>
    </subcellularLocation>
</comment>
<sequence>MNDVHALSGAYAVDALDDLERIRFERHLAECDECRYEVDSLREATGLLTEVAPVTPPPALRDRLLADIATVRPLPPLRQEVAPRRTRRFPVLVAAAAAVVALLGVGGVVAVTQPWEDGTSNLEAGPGLTTPKAVTDVLQAQDARSVTRTFEDGAKATITRSKSLRQAVIVTEGMADPGDGLVYELWFQRDGRMKAAGFMPDGPDNVVLLSGDAATAEAVGITVEPEGGSATPNFESAIVIDFDQA</sequence>
<evidence type="ECO:0000259" key="12">
    <source>
        <dbReference type="Pfam" id="PF10099"/>
    </source>
</evidence>
<keyword evidence="7 11" id="KW-0472">Membrane</keyword>
<dbReference type="PANTHER" id="PTHR37461">
    <property type="entry name" value="ANTI-SIGMA-K FACTOR RSKA"/>
    <property type="match status" value="1"/>
</dbReference>
<dbReference type="InterPro" id="IPR027383">
    <property type="entry name" value="Znf_put"/>
</dbReference>
<evidence type="ECO:0000256" key="6">
    <source>
        <dbReference type="ARBA" id="ARBA00023015"/>
    </source>
</evidence>
<accession>A0A1A9GIN0</accession>
<dbReference type="PATRIC" id="fig|1300347.3.peg.1080"/>
<evidence type="ECO:0000256" key="11">
    <source>
        <dbReference type="SAM" id="Phobius"/>
    </source>
</evidence>
<dbReference type="Gene3D" id="1.10.10.1320">
    <property type="entry name" value="Anti-sigma factor, zinc-finger domain"/>
    <property type="match status" value="1"/>
</dbReference>
<evidence type="ECO:0000313" key="14">
    <source>
        <dbReference type="EMBL" id="ANH37522.1"/>
    </source>
</evidence>
<evidence type="ECO:0000256" key="10">
    <source>
        <dbReference type="ARBA" id="ARBA00030803"/>
    </source>
</evidence>
<reference evidence="14 15" key="1">
    <citation type="submission" date="2016-03" db="EMBL/GenBank/DDBJ databases">
        <title>Complete genome sequence of a soil Actinobacterium, Nocardioides dokdonensis FR1436.</title>
        <authorList>
            <person name="Kwon S.-K."/>
            <person name="Kim K."/>
            <person name="Kim J.F."/>
        </authorList>
    </citation>
    <scope>NUCLEOTIDE SEQUENCE [LARGE SCALE GENOMIC DNA]</scope>
    <source>
        <strain evidence="14 15">FR1436</strain>
    </source>
</reference>
<keyword evidence="15" id="KW-1185">Reference proteome</keyword>
<dbReference type="STRING" id="1300347.I601_1080"/>
<dbReference type="RefSeq" id="WP_068107167.1">
    <property type="nucleotide sequence ID" value="NZ_CP015079.1"/>
</dbReference>
<evidence type="ECO:0000256" key="3">
    <source>
        <dbReference type="ARBA" id="ARBA00022475"/>
    </source>
</evidence>
<gene>
    <name evidence="14" type="ORF">I601_1080</name>
</gene>
<dbReference type="Pfam" id="PF10099">
    <property type="entry name" value="RskA_C"/>
    <property type="match status" value="1"/>
</dbReference>
<feature type="domain" description="Putative zinc-finger" evidence="13">
    <location>
        <begin position="3"/>
        <end position="35"/>
    </location>
</feature>
<dbReference type="InterPro" id="IPR041916">
    <property type="entry name" value="Anti_sigma_zinc_sf"/>
</dbReference>
<evidence type="ECO:0000313" key="15">
    <source>
        <dbReference type="Proteomes" id="UP000077868"/>
    </source>
</evidence>
<dbReference type="AlphaFoldDB" id="A0A1A9GIN0"/>
<keyword evidence="4 11" id="KW-0812">Transmembrane</keyword>
<proteinExistence type="predicted"/>
<dbReference type="Pfam" id="PF13490">
    <property type="entry name" value="zf-HC2"/>
    <property type="match status" value="1"/>
</dbReference>
<dbReference type="GO" id="GO:0005886">
    <property type="term" value="C:plasma membrane"/>
    <property type="evidence" value="ECO:0007669"/>
    <property type="project" value="UniProtKB-SubCell"/>
</dbReference>
<evidence type="ECO:0000256" key="1">
    <source>
        <dbReference type="ARBA" id="ARBA00004167"/>
    </source>
</evidence>
<dbReference type="OrthoDB" id="153510at2"/>
<keyword evidence="8" id="KW-0804">Transcription</keyword>
<feature type="domain" description="Anti-sigma K factor RskA C-terminal" evidence="12">
    <location>
        <begin position="93"/>
        <end position="233"/>
    </location>
</feature>
<evidence type="ECO:0000256" key="2">
    <source>
        <dbReference type="ARBA" id="ARBA00004236"/>
    </source>
</evidence>
<evidence type="ECO:0000256" key="5">
    <source>
        <dbReference type="ARBA" id="ARBA00022989"/>
    </source>
</evidence>
<keyword evidence="6" id="KW-0805">Transcription regulation</keyword>
<feature type="transmembrane region" description="Helical" evidence="11">
    <location>
        <begin position="89"/>
        <end position="111"/>
    </location>
</feature>
<evidence type="ECO:0000256" key="8">
    <source>
        <dbReference type="ARBA" id="ARBA00023163"/>
    </source>
</evidence>
<keyword evidence="3" id="KW-1003">Cell membrane</keyword>
<protein>
    <recommendedName>
        <fullName evidence="10">Regulator of SigK</fullName>
    </recommendedName>
    <alternativeName>
        <fullName evidence="9">Sigma-K anti-sigma factor RskA</fullName>
    </alternativeName>
</protein>
<dbReference type="GO" id="GO:0006417">
    <property type="term" value="P:regulation of translation"/>
    <property type="evidence" value="ECO:0007669"/>
    <property type="project" value="TreeGrafter"/>
</dbReference>
<evidence type="ECO:0000259" key="13">
    <source>
        <dbReference type="Pfam" id="PF13490"/>
    </source>
</evidence>
<dbReference type="InterPro" id="IPR051474">
    <property type="entry name" value="Anti-sigma-K/W_factor"/>
</dbReference>
<dbReference type="GO" id="GO:0016989">
    <property type="term" value="F:sigma factor antagonist activity"/>
    <property type="evidence" value="ECO:0007669"/>
    <property type="project" value="TreeGrafter"/>
</dbReference>
<evidence type="ECO:0000256" key="4">
    <source>
        <dbReference type="ARBA" id="ARBA00022692"/>
    </source>
</evidence>